<keyword evidence="4" id="KW-1185">Reference proteome</keyword>
<feature type="domain" description="GmrSD restriction endonucleases N-terminal" evidence="1">
    <location>
        <begin position="17"/>
        <end position="231"/>
    </location>
</feature>
<dbReference type="Pfam" id="PF03235">
    <property type="entry name" value="GmrSD_N"/>
    <property type="match status" value="1"/>
</dbReference>
<dbReference type="PANTHER" id="PTHR35149">
    <property type="entry name" value="SLL5132 PROTEIN"/>
    <property type="match status" value="1"/>
</dbReference>
<dbReference type="STRING" id="1908264.BKK54_00425"/>
<organism evidence="3 4">
    <name type="scientific">Rodentibacter genomosp. 1</name>
    <dbReference type="NCBI Taxonomy" id="1908264"/>
    <lineage>
        <taxon>Bacteria</taxon>
        <taxon>Pseudomonadati</taxon>
        <taxon>Pseudomonadota</taxon>
        <taxon>Gammaproteobacteria</taxon>
        <taxon>Pasteurellales</taxon>
        <taxon>Pasteurellaceae</taxon>
        <taxon>Rodentibacter</taxon>
    </lineage>
</organism>
<evidence type="ECO:0008006" key="5">
    <source>
        <dbReference type="Google" id="ProtNLM"/>
    </source>
</evidence>
<dbReference type="PANTHER" id="PTHR35149:SF2">
    <property type="entry name" value="DUF262 DOMAIN-CONTAINING PROTEIN"/>
    <property type="match status" value="1"/>
</dbReference>
<proteinExistence type="predicted"/>
<dbReference type="Pfam" id="PF07510">
    <property type="entry name" value="GmrSD_C"/>
    <property type="match status" value="1"/>
</dbReference>
<accession>A0A1V3JA10</accession>
<evidence type="ECO:0000313" key="4">
    <source>
        <dbReference type="Proteomes" id="UP000188481"/>
    </source>
</evidence>
<protein>
    <recommendedName>
        <fullName evidence="5">DUF262 domain-containing protein</fullName>
    </recommendedName>
</protein>
<sequence length="614" mass="73044">MSNLENKIEARHRNLFDVLSEQKYTVDYFQREYSWERKHIEALITDLTSSFLNEYMPGDKREEGEKYNNYYLGPFVVSVKDGKRSIIDGQQRLTSLTLFLIYLHNLQKELGETEKIESMIFSELRGNKSFNITVESRIPCLEALFNNGRYISNDKDDMSVINMTERYQDIEEIFPDELKNESFPFFIDWLKYNVIMVEIIAYSDENAYNIFETMNDRGLNLTPSEMLKGFILSRFDNLNKREQANEAWKKAVLDLKVYDKDEDQRFFQSWLRAKYADSIRTGKAGSQNEDFEKIGTRFHSWVRDNLSKIGLDPENSKTFENFAQKEFQFYLDAYILILKAEKELNLKLEYVYYINHWGIAPTLSFPLMLASLNINDSNEIVCEKINIVARYIETFVVRRSINFRKFSANSIRYTMYNLVKEIRGKDVHELKQILSKKLSEMQESFDGMNEFRLHGQNYRFVKFLLSRMTAWIEKKAGMDTNFITYYQPTAGKPFEVEHIWANKFSRYQDEFQQEHEFNSYRNRIGDLVLLPRGTNQSYGDLTYEKKHIHYIKENLLVKSLCPLAYENNPNFTCLKNELKLPFQAHIEFKKIDVDKRQRLYQAICEQIWNNELKN</sequence>
<dbReference type="InterPro" id="IPR004919">
    <property type="entry name" value="GmrSD_N"/>
</dbReference>
<evidence type="ECO:0000259" key="2">
    <source>
        <dbReference type="Pfam" id="PF07510"/>
    </source>
</evidence>
<dbReference type="AlphaFoldDB" id="A0A1V3JA10"/>
<evidence type="ECO:0000313" key="3">
    <source>
        <dbReference type="EMBL" id="OOF52121.1"/>
    </source>
</evidence>
<dbReference type="InterPro" id="IPR011089">
    <property type="entry name" value="GmrSD_C"/>
</dbReference>
<dbReference type="Proteomes" id="UP000188481">
    <property type="component" value="Unassembled WGS sequence"/>
</dbReference>
<dbReference type="RefSeq" id="WP_077540448.1">
    <property type="nucleotide sequence ID" value="NZ_MLHN01000001.1"/>
</dbReference>
<comment type="caution">
    <text evidence="3">The sequence shown here is derived from an EMBL/GenBank/DDBJ whole genome shotgun (WGS) entry which is preliminary data.</text>
</comment>
<evidence type="ECO:0000259" key="1">
    <source>
        <dbReference type="Pfam" id="PF03235"/>
    </source>
</evidence>
<feature type="domain" description="GmrSD restriction endonucleases C-terminal" evidence="2">
    <location>
        <begin position="479"/>
        <end position="556"/>
    </location>
</feature>
<name>A0A1V3JA10_9PAST</name>
<reference evidence="3 4" key="1">
    <citation type="submission" date="2016-10" db="EMBL/GenBank/DDBJ databases">
        <title>Rodentibacter gen. nov. and new species.</title>
        <authorList>
            <person name="Christensen H."/>
        </authorList>
    </citation>
    <scope>NUCLEOTIDE SEQUENCE [LARGE SCALE GENOMIC DNA]</scope>
    <source>
        <strain evidence="4">ppn416</strain>
    </source>
</reference>
<dbReference type="EMBL" id="MLHN01000001">
    <property type="protein sequence ID" value="OOF52121.1"/>
    <property type="molecule type" value="Genomic_DNA"/>
</dbReference>
<gene>
    <name evidence="3" type="ORF">BKK54_00425</name>
</gene>